<feature type="domain" description="O-methyltransferase C-terminal" evidence="4">
    <location>
        <begin position="228"/>
        <end position="391"/>
    </location>
</feature>
<dbReference type="SUPFAM" id="SSF53335">
    <property type="entry name" value="S-adenosyl-L-methionine-dependent methyltransferases"/>
    <property type="match status" value="1"/>
</dbReference>
<dbReference type="GO" id="GO:0032259">
    <property type="term" value="P:methylation"/>
    <property type="evidence" value="ECO:0007669"/>
    <property type="project" value="UniProtKB-KW"/>
</dbReference>
<dbReference type="GO" id="GO:0008171">
    <property type="term" value="F:O-methyltransferase activity"/>
    <property type="evidence" value="ECO:0007669"/>
    <property type="project" value="InterPro"/>
</dbReference>
<comment type="caution">
    <text evidence="5">The sequence shown here is derived from an EMBL/GenBank/DDBJ whole genome shotgun (WGS) entry which is preliminary data.</text>
</comment>
<keyword evidence="3" id="KW-0949">S-adenosyl-L-methionine</keyword>
<keyword evidence="1 5" id="KW-0489">Methyltransferase</keyword>
<dbReference type="PANTHER" id="PTHR43712">
    <property type="entry name" value="PUTATIVE (AFU_ORTHOLOGUE AFUA_4G14580)-RELATED"/>
    <property type="match status" value="1"/>
</dbReference>
<dbReference type="Proteomes" id="UP001218218">
    <property type="component" value="Unassembled WGS sequence"/>
</dbReference>
<sequence length="501" mass="55727">MLVRRSTSFLPFLARSSRSRTHCVLHCRHNIFMESLQELDVLQAALNEAIDAIREELSTHNLPPLSTSGHAPHPLDDPHYTPSPRIFEARKLALGSIGQLRNLLQVPFEKVMEQYFGTYDTACMDVALRTGILDMISERKACSVTELSDSLALDPRKVMTVMRYLAAQGWFLEPSHDTFSLSRAGLELRRGQNGRSWAQTPRMKVASCLLDMLTRPESKMSSSPLNTAFQLAFKTPLPVFEYLQQHSLDMEQWSGSVRAYSNFHQRALMADYPWEKFTPGTFVDCGGGQGYLSVLLAKRFKDSSFVVQDLLEMVPIARRNVLQYPEAAFALENGRMVVEAHDFFHPQPRAADVYIFKHILHDWPDSVCVKILKNTIKGNANATILIIDYVASPSSFSRPAESPSTITPLGPATALTLRDLAGSSQYDSPITPSAFMPQNFGAASLAPLGLGVHMLALYNACERTFVEWEKIITAAGLCVTTLKSLRANASVIECRAKNIAA</sequence>
<dbReference type="EMBL" id="JARIHO010000002">
    <property type="protein sequence ID" value="KAJ7366482.1"/>
    <property type="molecule type" value="Genomic_DNA"/>
</dbReference>
<dbReference type="InterPro" id="IPR036390">
    <property type="entry name" value="WH_DNA-bd_sf"/>
</dbReference>
<dbReference type="Pfam" id="PF00891">
    <property type="entry name" value="Methyltransf_2"/>
    <property type="match status" value="1"/>
</dbReference>
<dbReference type="InterPro" id="IPR016461">
    <property type="entry name" value="COMT-like"/>
</dbReference>
<gene>
    <name evidence="5" type="ORF">DFH08DRAFT_834452</name>
</gene>
<organism evidence="5 6">
    <name type="scientific">Mycena albidolilacea</name>
    <dbReference type="NCBI Taxonomy" id="1033008"/>
    <lineage>
        <taxon>Eukaryota</taxon>
        <taxon>Fungi</taxon>
        <taxon>Dikarya</taxon>
        <taxon>Basidiomycota</taxon>
        <taxon>Agaricomycotina</taxon>
        <taxon>Agaricomycetes</taxon>
        <taxon>Agaricomycetidae</taxon>
        <taxon>Agaricales</taxon>
        <taxon>Marasmiineae</taxon>
        <taxon>Mycenaceae</taxon>
        <taxon>Mycena</taxon>
    </lineage>
</organism>
<dbReference type="InterPro" id="IPR036388">
    <property type="entry name" value="WH-like_DNA-bd_sf"/>
</dbReference>
<evidence type="ECO:0000256" key="2">
    <source>
        <dbReference type="ARBA" id="ARBA00022679"/>
    </source>
</evidence>
<reference evidence="5" key="1">
    <citation type="submission" date="2023-03" db="EMBL/GenBank/DDBJ databases">
        <title>Massive genome expansion in bonnet fungi (Mycena s.s.) driven by repeated elements and novel gene families across ecological guilds.</title>
        <authorList>
            <consortium name="Lawrence Berkeley National Laboratory"/>
            <person name="Harder C.B."/>
            <person name="Miyauchi S."/>
            <person name="Viragh M."/>
            <person name="Kuo A."/>
            <person name="Thoen E."/>
            <person name="Andreopoulos B."/>
            <person name="Lu D."/>
            <person name="Skrede I."/>
            <person name="Drula E."/>
            <person name="Henrissat B."/>
            <person name="Morin E."/>
            <person name="Kohler A."/>
            <person name="Barry K."/>
            <person name="LaButti K."/>
            <person name="Morin E."/>
            <person name="Salamov A."/>
            <person name="Lipzen A."/>
            <person name="Mereny Z."/>
            <person name="Hegedus B."/>
            <person name="Baldrian P."/>
            <person name="Stursova M."/>
            <person name="Weitz H."/>
            <person name="Taylor A."/>
            <person name="Grigoriev I.V."/>
            <person name="Nagy L.G."/>
            <person name="Martin F."/>
            <person name="Kauserud H."/>
        </authorList>
    </citation>
    <scope>NUCLEOTIDE SEQUENCE</scope>
    <source>
        <strain evidence="5">CBHHK002</strain>
    </source>
</reference>
<evidence type="ECO:0000256" key="3">
    <source>
        <dbReference type="ARBA" id="ARBA00022691"/>
    </source>
</evidence>
<accession>A0AAD7F2L3</accession>
<evidence type="ECO:0000259" key="4">
    <source>
        <dbReference type="Pfam" id="PF00891"/>
    </source>
</evidence>
<dbReference type="InterPro" id="IPR001077">
    <property type="entry name" value="COMT_C"/>
</dbReference>
<evidence type="ECO:0000313" key="6">
    <source>
        <dbReference type="Proteomes" id="UP001218218"/>
    </source>
</evidence>
<evidence type="ECO:0000313" key="5">
    <source>
        <dbReference type="EMBL" id="KAJ7366482.1"/>
    </source>
</evidence>
<proteinExistence type="predicted"/>
<protein>
    <submittedName>
        <fullName evidence="5">S-adenosyl-L-methionine-dependent methyltransferase</fullName>
    </submittedName>
</protein>
<keyword evidence="6" id="KW-1185">Reference proteome</keyword>
<dbReference type="Gene3D" id="3.40.50.150">
    <property type="entry name" value="Vaccinia Virus protein VP39"/>
    <property type="match status" value="1"/>
</dbReference>
<evidence type="ECO:0000256" key="1">
    <source>
        <dbReference type="ARBA" id="ARBA00022603"/>
    </source>
</evidence>
<name>A0AAD7F2L3_9AGAR</name>
<dbReference type="Gene3D" id="1.10.10.10">
    <property type="entry name" value="Winged helix-like DNA-binding domain superfamily/Winged helix DNA-binding domain"/>
    <property type="match status" value="1"/>
</dbReference>
<dbReference type="PROSITE" id="PS51683">
    <property type="entry name" value="SAM_OMT_II"/>
    <property type="match status" value="1"/>
</dbReference>
<dbReference type="AlphaFoldDB" id="A0AAD7F2L3"/>
<dbReference type="PANTHER" id="PTHR43712:SF2">
    <property type="entry name" value="O-METHYLTRANSFERASE CICE"/>
    <property type="match status" value="1"/>
</dbReference>
<keyword evidence="2" id="KW-0808">Transferase</keyword>
<dbReference type="InterPro" id="IPR029063">
    <property type="entry name" value="SAM-dependent_MTases_sf"/>
</dbReference>
<dbReference type="SUPFAM" id="SSF46785">
    <property type="entry name" value="Winged helix' DNA-binding domain"/>
    <property type="match status" value="1"/>
</dbReference>